<organism evidence="1 2">
    <name type="scientific">Holdemanella porci</name>
    <dbReference type="NCBI Taxonomy" id="2652276"/>
    <lineage>
        <taxon>Bacteria</taxon>
        <taxon>Bacillati</taxon>
        <taxon>Bacillota</taxon>
        <taxon>Erysipelotrichia</taxon>
        <taxon>Erysipelotrichales</taxon>
        <taxon>Erysipelotrichaceae</taxon>
        <taxon>Holdemanella</taxon>
    </lineage>
</organism>
<name>A0A6N7V1E9_9FIRM</name>
<proteinExistence type="predicted"/>
<evidence type="ECO:0000313" key="2">
    <source>
        <dbReference type="Proteomes" id="UP000434241"/>
    </source>
</evidence>
<gene>
    <name evidence="1" type="ORF">FYJ55_04800</name>
</gene>
<dbReference type="GeneID" id="93158607"/>
<dbReference type="Proteomes" id="UP000434241">
    <property type="component" value="Unassembled WGS sequence"/>
</dbReference>
<keyword evidence="2" id="KW-1185">Reference proteome</keyword>
<evidence type="ECO:0000313" key="1">
    <source>
        <dbReference type="EMBL" id="MSS56225.1"/>
    </source>
</evidence>
<dbReference type="RefSeq" id="WP_154555872.1">
    <property type="nucleotide sequence ID" value="NZ_VUMR01000018.1"/>
</dbReference>
<protein>
    <submittedName>
        <fullName evidence="1">Uncharacterized protein</fullName>
    </submittedName>
</protein>
<reference evidence="1 2" key="1">
    <citation type="submission" date="2019-08" db="EMBL/GenBank/DDBJ databases">
        <title>In-depth cultivation of the pig gut microbiome towards novel bacterial diversity and tailored functional studies.</title>
        <authorList>
            <person name="Wylensek D."/>
            <person name="Hitch T.C.A."/>
            <person name="Clavel T."/>
        </authorList>
    </citation>
    <scope>NUCLEOTIDE SEQUENCE [LARGE SCALE GENOMIC DNA]</scope>
    <source>
        <strain evidence="1 2">LKV-472-APC-3</strain>
    </source>
</reference>
<dbReference type="AlphaFoldDB" id="A0A6N7V1E9"/>
<accession>A0A6N7V1E9</accession>
<dbReference type="EMBL" id="VUMR01000018">
    <property type="protein sequence ID" value="MSS56225.1"/>
    <property type="molecule type" value="Genomic_DNA"/>
</dbReference>
<comment type="caution">
    <text evidence="1">The sequence shown here is derived from an EMBL/GenBank/DDBJ whole genome shotgun (WGS) entry which is preliminary data.</text>
</comment>
<sequence length="132" mass="15457">MKLLNSKSILDCTDQEIEQHNQECSAIIESLHKYDDYDCAVIYKYFDEANKEKEPVIKQCNLYDCLDMVQYADIKNGVDFATVEGFLTFICYGSEYEYNNRIHLMTTGIQIRPYNNKMEFLPLGINLDKIKI</sequence>